<name>A0A4Y7SV95_COPMI</name>
<reference evidence="2 3" key="1">
    <citation type="journal article" date="2019" name="Nat. Ecol. Evol.">
        <title>Megaphylogeny resolves global patterns of mushroom evolution.</title>
        <authorList>
            <person name="Varga T."/>
            <person name="Krizsan K."/>
            <person name="Foldi C."/>
            <person name="Dima B."/>
            <person name="Sanchez-Garcia M."/>
            <person name="Sanchez-Ramirez S."/>
            <person name="Szollosi G.J."/>
            <person name="Szarkandi J.G."/>
            <person name="Papp V."/>
            <person name="Albert L."/>
            <person name="Andreopoulos W."/>
            <person name="Angelini C."/>
            <person name="Antonin V."/>
            <person name="Barry K.W."/>
            <person name="Bougher N.L."/>
            <person name="Buchanan P."/>
            <person name="Buyck B."/>
            <person name="Bense V."/>
            <person name="Catcheside P."/>
            <person name="Chovatia M."/>
            <person name="Cooper J."/>
            <person name="Damon W."/>
            <person name="Desjardin D."/>
            <person name="Finy P."/>
            <person name="Geml J."/>
            <person name="Haridas S."/>
            <person name="Hughes K."/>
            <person name="Justo A."/>
            <person name="Karasinski D."/>
            <person name="Kautmanova I."/>
            <person name="Kiss B."/>
            <person name="Kocsube S."/>
            <person name="Kotiranta H."/>
            <person name="LaButti K.M."/>
            <person name="Lechner B.E."/>
            <person name="Liimatainen K."/>
            <person name="Lipzen A."/>
            <person name="Lukacs Z."/>
            <person name="Mihaltcheva S."/>
            <person name="Morgado L.N."/>
            <person name="Niskanen T."/>
            <person name="Noordeloos M.E."/>
            <person name="Ohm R.A."/>
            <person name="Ortiz-Santana B."/>
            <person name="Ovrebo C."/>
            <person name="Racz N."/>
            <person name="Riley R."/>
            <person name="Savchenko A."/>
            <person name="Shiryaev A."/>
            <person name="Soop K."/>
            <person name="Spirin V."/>
            <person name="Szebenyi C."/>
            <person name="Tomsovsky M."/>
            <person name="Tulloss R.E."/>
            <person name="Uehling J."/>
            <person name="Grigoriev I.V."/>
            <person name="Vagvolgyi C."/>
            <person name="Papp T."/>
            <person name="Martin F.M."/>
            <person name="Miettinen O."/>
            <person name="Hibbett D.S."/>
            <person name="Nagy L.G."/>
        </authorList>
    </citation>
    <scope>NUCLEOTIDE SEQUENCE [LARGE SCALE GENOMIC DNA]</scope>
    <source>
        <strain evidence="2 3">FP101781</strain>
    </source>
</reference>
<feature type="chain" id="PRO_5021211959" evidence="1">
    <location>
        <begin position="29"/>
        <end position="191"/>
    </location>
</feature>
<dbReference type="Proteomes" id="UP000298030">
    <property type="component" value="Unassembled WGS sequence"/>
</dbReference>
<keyword evidence="1" id="KW-0732">Signal</keyword>
<gene>
    <name evidence="2" type="ORF">FA13DRAFT_1817229</name>
</gene>
<keyword evidence="3" id="KW-1185">Reference proteome</keyword>
<sequence length="191" mass="20314">MAQTYHRIKTSLFCFVLASLATLPIASALLQSDPESKILSLLNSTELADVAKKSGLPEATVQNCSICGTWAADVVQSKCGRYPDDFEFESDCFCAGDGPKKRQSCLQCAVDLGPEKMFGYSSLEALEAEWSEPLNDWCTELGFHSANITAYVSPTPGSPATQGNHGIARSVPRYLAATAALLATVAVVVAS</sequence>
<feature type="signal peptide" evidence="1">
    <location>
        <begin position="1"/>
        <end position="28"/>
    </location>
</feature>
<accession>A0A4Y7SV95</accession>
<protein>
    <submittedName>
        <fullName evidence="2">Uncharacterized protein</fullName>
    </submittedName>
</protein>
<dbReference type="AlphaFoldDB" id="A0A4Y7SV95"/>
<evidence type="ECO:0000313" key="2">
    <source>
        <dbReference type="EMBL" id="TEB25787.1"/>
    </source>
</evidence>
<dbReference type="EMBL" id="QPFP01000053">
    <property type="protein sequence ID" value="TEB25787.1"/>
    <property type="molecule type" value="Genomic_DNA"/>
</dbReference>
<evidence type="ECO:0000313" key="3">
    <source>
        <dbReference type="Proteomes" id="UP000298030"/>
    </source>
</evidence>
<organism evidence="2 3">
    <name type="scientific">Coprinellus micaceus</name>
    <name type="common">Glistening ink-cap mushroom</name>
    <name type="synonym">Coprinus micaceus</name>
    <dbReference type="NCBI Taxonomy" id="71717"/>
    <lineage>
        <taxon>Eukaryota</taxon>
        <taxon>Fungi</taxon>
        <taxon>Dikarya</taxon>
        <taxon>Basidiomycota</taxon>
        <taxon>Agaricomycotina</taxon>
        <taxon>Agaricomycetes</taxon>
        <taxon>Agaricomycetidae</taxon>
        <taxon>Agaricales</taxon>
        <taxon>Agaricineae</taxon>
        <taxon>Psathyrellaceae</taxon>
        <taxon>Coprinellus</taxon>
    </lineage>
</organism>
<proteinExistence type="predicted"/>
<evidence type="ECO:0000256" key="1">
    <source>
        <dbReference type="SAM" id="SignalP"/>
    </source>
</evidence>
<dbReference type="OrthoDB" id="10570950at2759"/>
<comment type="caution">
    <text evidence="2">The sequence shown here is derived from an EMBL/GenBank/DDBJ whole genome shotgun (WGS) entry which is preliminary data.</text>
</comment>